<feature type="non-terminal residue" evidence="2">
    <location>
        <position position="1"/>
    </location>
</feature>
<proteinExistence type="predicted"/>
<feature type="region of interest" description="Disordered" evidence="1">
    <location>
        <begin position="1"/>
        <end position="40"/>
    </location>
</feature>
<dbReference type="EMBL" id="CADCTT010000284">
    <property type="protein sequence ID" value="CAA9319023.1"/>
    <property type="molecule type" value="Genomic_DNA"/>
</dbReference>
<evidence type="ECO:0000313" key="2">
    <source>
        <dbReference type="EMBL" id="CAA9319023.1"/>
    </source>
</evidence>
<organism evidence="2">
    <name type="scientific">uncultured Friedmanniella sp</name>
    <dbReference type="NCBI Taxonomy" id="335381"/>
    <lineage>
        <taxon>Bacteria</taxon>
        <taxon>Bacillati</taxon>
        <taxon>Actinomycetota</taxon>
        <taxon>Actinomycetes</taxon>
        <taxon>Propionibacteriales</taxon>
        <taxon>Nocardioidaceae</taxon>
        <taxon>Friedmanniella</taxon>
        <taxon>environmental samples</taxon>
    </lineage>
</organism>
<dbReference type="AlphaFoldDB" id="A0A6J4L4A5"/>
<gene>
    <name evidence="2" type="ORF">AVDCRST_MAG61-2223</name>
</gene>
<evidence type="ECO:0000256" key="1">
    <source>
        <dbReference type="SAM" id="MobiDB-lite"/>
    </source>
</evidence>
<sequence length="40" mass="4404">CWPGVLSAPRAGFSRPPSGFQTPQRWRRGSDAWSVTGTSR</sequence>
<name>A0A6J4L4A5_9ACTN</name>
<protein>
    <submittedName>
        <fullName evidence="2">Uncharacterized protein</fullName>
    </submittedName>
</protein>
<feature type="non-terminal residue" evidence="2">
    <location>
        <position position="40"/>
    </location>
</feature>
<accession>A0A6J4L4A5</accession>
<reference evidence="2" key="1">
    <citation type="submission" date="2020-02" db="EMBL/GenBank/DDBJ databases">
        <authorList>
            <person name="Meier V. D."/>
        </authorList>
    </citation>
    <scope>NUCLEOTIDE SEQUENCE</scope>
    <source>
        <strain evidence="2">AVDCRST_MAG61</strain>
    </source>
</reference>